<accession>A0A0A9A3J6</accession>
<reference evidence="1" key="2">
    <citation type="journal article" date="2015" name="Data Brief">
        <title>Shoot transcriptome of the giant reed, Arundo donax.</title>
        <authorList>
            <person name="Barrero R.A."/>
            <person name="Guerrero F.D."/>
            <person name="Moolhuijzen P."/>
            <person name="Goolsby J.A."/>
            <person name="Tidwell J."/>
            <person name="Bellgard S.E."/>
            <person name="Bellgard M.I."/>
        </authorList>
    </citation>
    <scope>NUCLEOTIDE SEQUENCE</scope>
    <source>
        <tissue evidence="1">Shoot tissue taken approximately 20 cm above the soil surface</tissue>
    </source>
</reference>
<reference evidence="1" key="1">
    <citation type="submission" date="2014-09" db="EMBL/GenBank/DDBJ databases">
        <authorList>
            <person name="Magalhaes I.L.F."/>
            <person name="Oliveira U."/>
            <person name="Santos F.R."/>
            <person name="Vidigal T.H.D.A."/>
            <person name="Brescovit A.D."/>
            <person name="Santos A.J."/>
        </authorList>
    </citation>
    <scope>NUCLEOTIDE SEQUENCE</scope>
    <source>
        <tissue evidence="1">Shoot tissue taken approximately 20 cm above the soil surface</tissue>
    </source>
</reference>
<dbReference type="EMBL" id="GBRH01254315">
    <property type="protein sequence ID" value="JAD43580.1"/>
    <property type="molecule type" value="Transcribed_RNA"/>
</dbReference>
<evidence type="ECO:0000313" key="1">
    <source>
        <dbReference type="EMBL" id="JAD43580.1"/>
    </source>
</evidence>
<proteinExistence type="predicted"/>
<organism evidence="1">
    <name type="scientific">Arundo donax</name>
    <name type="common">Giant reed</name>
    <name type="synonym">Donax arundinaceus</name>
    <dbReference type="NCBI Taxonomy" id="35708"/>
    <lineage>
        <taxon>Eukaryota</taxon>
        <taxon>Viridiplantae</taxon>
        <taxon>Streptophyta</taxon>
        <taxon>Embryophyta</taxon>
        <taxon>Tracheophyta</taxon>
        <taxon>Spermatophyta</taxon>
        <taxon>Magnoliopsida</taxon>
        <taxon>Liliopsida</taxon>
        <taxon>Poales</taxon>
        <taxon>Poaceae</taxon>
        <taxon>PACMAD clade</taxon>
        <taxon>Arundinoideae</taxon>
        <taxon>Arundineae</taxon>
        <taxon>Arundo</taxon>
    </lineage>
</organism>
<protein>
    <submittedName>
        <fullName evidence="1">Uncharacterized protein</fullName>
    </submittedName>
</protein>
<dbReference type="AlphaFoldDB" id="A0A0A9A3J6"/>
<sequence length="36" mass="3983">MYVRSTRRPRQVTARATKTGRKFACGATTAVKKAVN</sequence>
<name>A0A0A9A3J6_ARUDO</name>